<dbReference type="InterPro" id="IPR051017">
    <property type="entry name" value="Aldolase-II_Adducin_sf"/>
</dbReference>
<feature type="domain" description="Class II aldolase/adducin N-terminal" evidence="1">
    <location>
        <begin position="28"/>
        <end position="206"/>
    </location>
</feature>
<dbReference type="PANTHER" id="PTHR10672">
    <property type="entry name" value="ADDUCIN"/>
    <property type="match status" value="1"/>
</dbReference>
<dbReference type="InterPro" id="IPR036409">
    <property type="entry name" value="Aldolase_II/adducin_N_sf"/>
</dbReference>
<reference evidence="2" key="1">
    <citation type="submission" date="2020-05" db="EMBL/GenBank/DDBJ databases">
        <authorList>
            <person name="Chiriac C."/>
            <person name="Salcher M."/>
            <person name="Ghai R."/>
            <person name="Kavagutti S V."/>
        </authorList>
    </citation>
    <scope>NUCLEOTIDE SEQUENCE</scope>
</reference>
<accession>A0A6J7F4K2</accession>
<dbReference type="Pfam" id="PF00596">
    <property type="entry name" value="Aldolase_II"/>
    <property type="match status" value="1"/>
</dbReference>
<dbReference type="SUPFAM" id="SSF53639">
    <property type="entry name" value="AraD/HMP-PK domain-like"/>
    <property type="match status" value="1"/>
</dbReference>
<dbReference type="GO" id="GO:0051015">
    <property type="term" value="F:actin filament binding"/>
    <property type="evidence" value="ECO:0007669"/>
    <property type="project" value="TreeGrafter"/>
</dbReference>
<dbReference type="InterPro" id="IPR001303">
    <property type="entry name" value="Aldolase_II/adducin_N"/>
</dbReference>
<dbReference type="AlphaFoldDB" id="A0A6J7F4K2"/>
<gene>
    <name evidence="2" type="ORF">UFOPK3543_00060</name>
</gene>
<dbReference type="PANTHER" id="PTHR10672:SF3">
    <property type="entry name" value="PROTEIN HU-LI TAI SHAO"/>
    <property type="match status" value="1"/>
</dbReference>
<dbReference type="SMART" id="SM01007">
    <property type="entry name" value="Aldolase_II"/>
    <property type="match status" value="1"/>
</dbReference>
<sequence length="256" mass="27965">MEDEPTGGRAAWSPRAMPGIGRELTPQQELAIALRHLDDIGFCENLTGHITWQLPNEDNLLVNPWGLWWAETTAADVLTIALNGDVVHGPWDVTPAFHIHTELHKRRPDARVVVHNHPMHATILAGIGVLPDIIHQNSAMFFEEMVFINEYDGEVATSSGGAAIADAMGDASVALLASHGVIVVAPTMAEATYKSALFERACEIMYRSMLLGRPTFPIDPVHLKPMKASLIERAAEAYWDGAARQLIAAEPEVLKS</sequence>
<dbReference type="GO" id="GO:0005856">
    <property type="term" value="C:cytoskeleton"/>
    <property type="evidence" value="ECO:0007669"/>
    <property type="project" value="TreeGrafter"/>
</dbReference>
<evidence type="ECO:0000259" key="1">
    <source>
        <dbReference type="SMART" id="SM01007"/>
    </source>
</evidence>
<organism evidence="2">
    <name type="scientific">freshwater metagenome</name>
    <dbReference type="NCBI Taxonomy" id="449393"/>
    <lineage>
        <taxon>unclassified sequences</taxon>
        <taxon>metagenomes</taxon>
        <taxon>ecological metagenomes</taxon>
    </lineage>
</organism>
<evidence type="ECO:0000313" key="2">
    <source>
        <dbReference type="EMBL" id="CAB4888708.1"/>
    </source>
</evidence>
<dbReference type="EMBL" id="CAFBMH010000001">
    <property type="protein sequence ID" value="CAB4888708.1"/>
    <property type="molecule type" value="Genomic_DNA"/>
</dbReference>
<protein>
    <submittedName>
        <fullName evidence="2">Unannotated protein</fullName>
    </submittedName>
</protein>
<name>A0A6J7F4K2_9ZZZZ</name>
<dbReference type="Gene3D" id="3.40.225.10">
    <property type="entry name" value="Class II aldolase/adducin N-terminal domain"/>
    <property type="match status" value="1"/>
</dbReference>
<proteinExistence type="predicted"/>